<dbReference type="PANTHER" id="PTHR15463">
    <property type="entry name" value="AP1 GAMMA SUBUNIT BINDING PROTEIN 1"/>
    <property type="match status" value="1"/>
</dbReference>
<evidence type="ECO:0000259" key="1">
    <source>
        <dbReference type="Pfam" id="PF25999"/>
    </source>
</evidence>
<proteinExistence type="predicted"/>
<reference evidence="2" key="1">
    <citation type="journal article" date="2023" name="IScience">
        <title>Live-bearing cockroach genome reveals convergent evolutionary mechanisms linked to viviparity in insects and beyond.</title>
        <authorList>
            <person name="Fouks B."/>
            <person name="Harrison M.C."/>
            <person name="Mikhailova A.A."/>
            <person name="Marchal E."/>
            <person name="English S."/>
            <person name="Carruthers M."/>
            <person name="Jennings E.C."/>
            <person name="Chiamaka E.L."/>
            <person name="Frigard R.A."/>
            <person name="Pippel M."/>
            <person name="Attardo G.M."/>
            <person name="Benoit J.B."/>
            <person name="Bornberg-Bauer E."/>
            <person name="Tobe S.S."/>
        </authorList>
    </citation>
    <scope>NUCLEOTIDE SEQUENCE</scope>
    <source>
        <strain evidence="2">Stay&amp;Tobe</strain>
    </source>
</reference>
<dbReference type="Pfam" id="PF25999">
    <property type="entry name" value="SYNRG_C"/>
    <property type="match status" value="1"/>
</dbReference>
<protein>
    <recommendedName>
        <fullName evidence="1">Synergin gamma C-terminal domain-containing protein</fullName>
    </recommendedName>
</protein>
<gene>
    <name evidence="2" type="ORF">L9F63_024196</name>
</gene>
<dbReference type="Proteomes" id="UP001233999">
    <property type="component" value="Unassembled WGS sequence"/>
</dbReference>
<feature type="domain" description="Synergin gamma C-terminal" evidence="1">
    <location>
        <begin position="2"/>
        <end position="116"/>
    </location>
</feature>
<dbReference type="InterPro" id="IPR059024">
    <property type="entry name" value="SYNRG_C"/>
</dbReference>
<reference evidence="2" key="2">
    <citation type="submission" date="2023-05" db="EMBL/GenBank/DDBJ databases">
        <authorList>
            <person name="Fouks B."/>
        </authorList>
    </citation>
    <scope>NUCLEOTIDE SEQUENCE</scope>
    <source>
        <strain evidence="2">Stay&amp;Tobe</strain>
        <tissue evidence="2">Testes</tissue>
    </source>
</reference>
<dbReference type="InterPro" id="IPR039656">
    <property type="entry name" value="SYNRG"/>
</dbReference>
<keyword evidence="3" id="KW-1185">Reference proteome</keyword>
<name>A0AAD7ZHK3_DIPPU</name>
<sequence>MEVAGVSSKVESSYKQLGNNGENRRLDCLLADIYAAWTSLEQFYAKADISMNLEDCLLDETISETSACCGVCLLDVNIPKTNNNRNNSQLEYGGHVYHSVCANLWVNCVDSSLPALAIGNPVFL</sequence>
<dbReference type="AlphaFoldDB" id="A0AAD7ZHK3"/>
<dbReference type="GO" id="GO:0030130">
    <property type="term" value="C:clathrin coat of trans-Golgi network vesicle"/>
    <property type="evidence" value="ECO:0007669"/>
    <property type="project" value="TreeGrafter"/>
</dbReference>
<accession>A0AAD7ZHK3</accession>
<comment type="caution">
    <text evidence="2">The sequence shown here is derived from an EMBL/GenBank/DDBJ whole genome shotgun (WGS) entry which is preliminary data.</text>
</comment>
<organism evidence="2 3">
    <name type="scientific">Diploptera punctata</name>
    <name type="common">Pacific beetle cockroach</name>
    <dbReference type="NCBI Taxonomy" id="6984"/>
    <lineage>
        <taxon>Eukaryota</taxon>
        <taxon>Metazoa</taxon>
        <taxon>Ecdysozoa</taxon>
        <taxon>Arthropoda</taxon>
        <taxon>Hexapoda</taxon>
        <taxon>Insecta</taxon>
        <taxon>Pterygota</taxon>
        <taxon>Neoptera</taxon>
        <taxon>Polyneoptera</taxon>
        <taxon>Dictyoptera</taxon>
        <taxon>Blattodea</taxon>
        <taxon>Blaberoidea</taxon>
        <taxon>Blaberidae</taxon>
        <taxon>Diplopterinae</taxon>
        <taxon>Diploptera</taxon>
    </lineage>
</organism>
<dbReference type="PANTHER" id="PTHR15463:SF2">
    <property type="entry name" value="SYNERGIN GAMMA"/>
    <property type="match status" value="1"/>
</dbReference>
<evidence type="ECO:0000313" key="3">
    <source>
        <dbReference type="Proteomes" id="UP001233999"/>
    </source>
</evidence>
<dbReference type="EMBL" id="JASPKZ010008236">
    <property type="protein sequence ID" value="KAJ9580626.1"/>
    <property type="molecule type" value="Genomic_DNA"/>
</dbReference>
<evidence type="ECO:0000313" key="2">
    <source>
        <dbReference type="EMBL" id="KAJ9580626.1"/>
    </source>
</evidence>